<evidence type="ECO:0000313" key="1">
    <source>
        <dbReference type="EMBL" id="TYZ14234.1"/>
    </source>
</evidence>
<dbReference type="EMBL" id="VTHL01000001">
    <property type="protein sequence ID" value="TYZ14234.1"/>
    <property type="molecule type" value="Genomic_DNA"/>
</dbReference>
<dbReference type="AlphaFoldDB" id="A0A5D6VIM1"/>
<comment type="caution">
    <text evidence="1">The sequence shown here is derived from an EMBL/GenBank/DDBJ whole genome shotgun (WGS) entry which is preliminary data.</text>
</comment>
<proteinExistence type="predicted"/>
<dbReference type="SUPFAM" id="SSF56399">
    <property type="entry name" value="ADP-ribosylation"/>
    <property type="match status" value="1"/>
</dbReference>
<gene>
    <name evidence="1" type="ORF">FY528_00435</name>
</gene>
<dbReference type="Proteomes" id="UP000322791">
    <property type="component" value="Unassembled WGS sequence"/>
</dbReference>
<dbReference type="Gene3D" id="3.20.170.20">
    <property type="entry name" value="Protein of unknown function DUF952"/>
    <property type="match status" value="1"/>
</dbReference>
<dbReference type="Pfam" id="PF06108">
    <property type="entry name" value="DUF952"/>
    <property type="match status" value="1"/>
</dbReference>
<evidence type="ECO:0000313" key="2">
    <source>
        <dbReference type="Proteomes" id="UP000322791"/>
    </source>
</evidence>
<dbReference type="InterPro" id="IPR009297">
    <property type="entry name" value="DUF952"/>
</dbReference>
<protein>
    <submittedName>
        <fullName evidence="1">DUF952 domain-containing protein</fullName>
    </submittedName>
</protein>
<sequence length="77" mass="8625">MLETARRHYRNSPEAVLLEIDEAALTVAQVRVEREWAAGRQAYFPHIFAPIPVSAVVRSWPFPVDELGQATLPAALQ</sequence>
<name>A0A5D6VIM1_9BACT</name>
<accession>A0A5D6VIM1</accession>
<dbReference type="RefSeq" id="WP_149069019.1">
    <property type="nucleotide sequence ID" value="NZ_VTHL01000001.1"/>
</dbReference>
<organism evidence="1 2">
    <name type="scientific">Hymenobacter lutimineralis</name>
    <dbReference type="NCBI Taxonomy" id="2606448"/>
    <lineage>
        <taxon>Bacteria</taxon>
        <taxon>Pseudomonadati</taxon>
        <taxon>Bacteroidota</taxon>
        <taxon>Cytophagia</taxon>
        <taxon>Cytophagales</taxon>
        <taxon>Hymenobacteraceae</taxon>
        <taxon>Hymenobacter</taxon>
    </lineage>
</organism>
<keyword evidence="2" id="KW-1185">Reference proteome</keyword>
<reference evidence="1 2" key="1">
    <citation type="submission" date="2019-08" db="EMBL/GenBank/DDBJ databases">
        <authorList>
            <person name="Seo M.-J."/>
        </authorList>
    </citation>
    <scope>NUCLEOTIDE SEQUENCE [LARGE SCALE GENOMIC DNA]</scope>
    <source>
        <strain evidence="1 2">KIGAM108</strain>
    </source>
</reference>